<feature type="non-terminal residue" evidence="3">
    <location>
        <position position="141"/>
    </location>
</feature>
<evidence type="ECO:0000313" key="3">
    <source>
        <dbReference type="EMBL" id="VDM67583.1"/>
    </source>
</evidence>
<dbReference type="Gene3D" id="1.10.1380.10">
    <property type="entry name" value="Neutral endopeptidase , domain2"/>
    <property type="match status" value="1"/>
</dbReference>
<dbReference type="Pfam" id="PF05649">
    <property type="entry name" value="Peptidase_M13_N"/>
    <property type="match status" value="1"/>
</dbReference>
<keyword evidence="4" id="KW-1185">Reference proteome</keyword>
<proteinExistence type="inferred from homology"/>
<dbReference type="GO" id="GO:0016485">
    <property type="term" value="P:protein processing"/>
    <property type="evidence" value="ECO:0007669"/>
    <property type="project" value="TreeGrafter"/>
</dbReference>
<protein>
    <recommendedName>
        <fullName evidence="2">Peptidase M13 N-terminal domain-containing protein</fullName>
    </recommendedName>
</protein>
<dbReference type="SUPFAM" id="SSF55486">
    <property type="entry name" value="Metalloproteases ('zincins'), catalytic domain"/>
    <property type="match status" value="1"/>
</dbReference>
<name>A0A3P7II38_STRVU</name>
<dbReference type="PANTHER" id="PTHR11733">
    <property type="entry name" value="ZINC METALLOPROTEASE FAMILY M13 NEPRILYSIN-RELATED"/>
    <property type="match status" value="1"/>
</dbReference>
<feature type="non-terminal residue" evidence="3">
    <location>
        <position position="1"/>
    </location>
</feature>
<accession>A0A3P7II38</accession>
<evidence type="ECO:0000259" key="2">
    <source>
        <dbReference type="Pfam" id="PF05649"/>
    </source>
</evidence>
<dbReference type="EMBL" id="UYYB01005930">
    <property type="protein sequence ID" value="VDM67583.1"/>
    <property type="molecule type" value="Genomic_DNA"/>
</dbReference>
<feature type="domain" description="Peptidase M13 N-terminal" evidence="2">
    <location>
        <begin position="3"/>
        <end position="140"/>
    </location>
</feature>
<gene>
    <name evidence="3" type="ORF">SVUK_LOCUS2581</name>
</gene>
<dbReference type="PANTHER" id="PTHR11733:SF237">
    <property type="entry name" value="NEPRILYSIN-LIKE 4"/>
    <property type="match status" value="1"/>
</dbReference>
<evidence type="ECO:0000313" key="4">
    <source>
        <dbReference type="Proteomes" id="UP000270094"/>
    </source>
</evidence>
<dbReference type="Gene3D" id="3.40.390.10">
    <property type="entry name" value="Collagenase (Catalytic Domain)"/>
    <property type="match status" value="1"/>
</dbReference>
<dbReference type="PROSITE" id="PS51885">
    <property type="entry name" value="NEPRILYSIN"/>
    <property type="match status" value="1"/>
</dbReference>
<organism evidence="3 4">
    <name type="scientific">Strongylus vulgaris</name>
    <name type="common">Blood worm</name>
    <dbReference type="NCBI Taxonomy" id="40348"/>
    <lineage>
        <taxon>Eukaryota</taxon>
        <taxon>Metazoa</taxon>
        <taxon>Ecdysozoa</taxon>
        <taxon>Nematoda</taxon>
        <taxon>Chromadorea</taxon>
        <taxon>Rhabditida</taxon>
        <taxon>Rhabditina</taxon>
        <taxon>Rhabditomorpha</taxon>
        <taxon>Strongyloidea</taxon>
        <taxon>Strongylidae</taxon>
        <taxon>Strongylus</taxon>
    </lineage>
</organism>
<dbReference type="OrthoDB" id="5848734at2759"/>
<dbReference type="InterPro" id="IPR042089">
    <property type="entry name" value="Peptidase_M13_dom_2"/>
</dbReference>
<sequence>VDPCEDFFEFACGNWIANHPIPRDKTRFSVIDVLSGKVQGQMREIFESNEVFASKSMNALKSIYRRCMDKDELNRIGARQMIEKIKSFGTWPMLEGDEKWRVNTFDLTSLLAFVSRNRGVNAFITYIIDVDDKNTSRRLIR</sequence>
<dbReference type="GO" id="GO:0005886">
    <property type="term" value="C:plasma membrane"/>
    <property type="evidence" value="ECO:0007669"/>
    <property type="project" value="TreeGrafter"/>
</dbReference>
<dbReference type="AlphaFoldDB" id="A0A3P7II38"/>
<dbReference type="InterPro" id="IPR024079">
    <property type="entry name" value="MetalloPept_cat_dom_sf"/>
</dbReference>
<dbReference type="InterPro" id="IPR008753">
    <property type="entry name" value="Peptidase_M13_N"/>
</dbReference>
<comment type="similarity">
    <text evidence="1">Belongs to the peptidase M13 family.</text>
</comment>
<dbReference type="InterPro" id="IPR000718">
    <property type="entry name" value="Peptidase_M13"/>
</dbReference>
<reference evidence="3 4" key="1">
    <citation type="submission" date="2018-11" db="EMBL/GenBank/DDBJ databases">
        <authorList>
            <consortium name="Pathogen Informatics"/>
        </authorList>
    </citation>
    <scope>NUCLEOTIDE SEQUENCE [LARGE SCALE GENOMIC DNA]</scope>
</reference>
<dbReference type="Proteomes" id="UP000270094">
    <property type="component" value="Unassembled WGS sequence"/>
</dbReference>
<evidence type="ECO:0000256" key="1">
    <source>
        <dbReference type="ARBA" id="ARBA00007357"/>
    </source>
</evidence>
<dbReference type="GO" id="GO:0004222">
    <property type="term" value="F:metalloendopeptidase activity"/>
    <property type="evidence" value="ECO:0007669"/>
    <property type="project" value="InterPro"/>
</dbReference>